<dbReference type="EMBL" id="JAVRJZ010000016">
    <property type="protein sequence ID" value="KAK2711528.1"/>
    <property type="molecule type" value="Genomic_DNA"/>
</dbReference>
<sequence>MVKIIQSVVLAKVSEAAHDLEESLRQTCELRKEKKSMKTFFDYECEDLRLIVQRYKKMIREKNTKQPKKKNNL</sequence>
<name>A0AA88HME3_ARTSF</name>
<evidence type="ECO:0000313" key="1">
    <source>
        <dbReference type="EMBL" id="KAK2711528.1"/>
    </source>
</evidence>
<proteinExistence type="predicted"/>
<organism evidence="1 2">
    <name type="scientific">Artemia franciscana</name>
    <name type="common">Brine shrimp</name>
    <name type="synonym">Artemia sanfranciscana</name>
    <dbReference type="NCBI Taxonomy" id="6661"/>
    <lineage>
        <taxon>Eukaryota</taxon>
        <taxon>Metazoa</taxon>
        <taxon>Ecdysozoa</taxon>
        <taxon>Arthropoda</taxon>
        <taxon>Crustacea</taxon>
        <taxon>Branchiopoda</taxon>
        <taxon>Anostraca</taxon>
        <taxon>Artemiidae</taxon>
        <taxon>Artemia</taxon>
    </lineage>
</organism>
<comment type="caution">
    <text evidence="1">The sequence shown here is derived from an EMBL/GenBank/DDBJ whole genome shotgun (WGS) entry which is preliminary data.</text>
</comment>
<reference evidence="1" key="1">
    <citation type="submission" date="2023-07" db="EMBL/GenBank/DDBJ databases">
        <title>Chromosome-level genome assembly of Artemia franciscana.</title>
        <authorList>
            <person name="Jo E."/>
        </authorList>
    </citation>
    <scope>NUCLEOTIDE SEQUENCE</scope>
    <source>
        <tissue evidence="1">Whole body</tissue>
    </source>
</reference>
<protein>
    <submittedName>
        <fullName evidence="1">Uncharacterized protein</fullName>
    </submittedName>
</protein>
<keyword evidence="2" id="KW-1185">Reference proteome</keyword>
<gene>
    <name evidence="1" type="ORF">QYM36_012626</name>
</gene>
<accession>A0AA88HME3</accession>
<evidence type="ECO:0000313" key="2">
    <source>
        <dbReference type="Proteomes" id="UP001187531"/>
    </source>
</evidence>
<dbReference type="Proteomes" id="UP001187531">
    <property type="component" value="Unassembled WGS sequence"/>
</dbReference>
<dbReference type="AlphaFoldDB" id="A0AA88HME3"/>